<gene>
    <name evidence="1" type="ORF">GCM10022254_01670</name>
</gene>
<sequence length="51" mass="5325">MTPDGRDIPSGPTVSTIQEAMVMAMVAAGRGAMPLCVPTARRHARGDVVFV</sequence>
<dbReference type="Proteomes" id="UP001501710">
    <property type="component" value="Unassembled WGS sequence"/>
</dbReference>
<evidence type="ECO:0000313" key="1">
    <source>
        <dbReference type="EMBL" id="GAA4223754.1"/>
    </source>
</evidence>
<dbReference type="RefSeq" id="WP_344887915.1">
    <property type="nucleotide sequence ID" value="NZ_BAABAS010000001.1"/>
</dbReference>
<protein>
    <submittedName>
        <fullName evidence="1">Uncharacterized protein</fullName>
    </submittedName>
</protein>
<evidence type="ECO:0000313" key="2">
    <source>
        <dbReference type="Proteomes" id="UP001501710"/>
    </source>
</evidence>
<accession>A0ABP8BRQ6</accession>
<dbReference type="EMBL" id="BAABAS010000001">
    <property type="protein sequence ID" value="GAA4223754.1"/>
    <property type="molecule type" value="Genomic_DNA"/>
</dbReference>
<reference evidence="2" key="1">
    <citation type="journal article" date="2019" name="Int. J. Syst. Evol. Microbiol.">
        <title>The Global Catalogue of Microorganisms (GCM) 10K type strain sequencing project: providing services to taxonomists for standard genome sequencing and annotation.</title>
        <authorList>
            <consortium name="The Broad Institute Genomics Platform"/>
            <consortium name="The Broad Institute Genome Sequencing Center for Infectious Disease"/>
            <person name="Wu L."/>
            <person name="Ma J."/>
        </authorList>
    </citation>
    <scope>NUCLEOTIDE SEQUENCE [LARGE SCALE GENOMIC DNA]</scope>
    <source>
        <strain evidence="2">JCM 17440</strain>
    </source>
</reference>
<comment type="caution">
    <text evidence="1">The sequence shown here is derived from an EMBL/GenBank/DDBJ whole genome shotgun (WGS) entry which is preliminary data.</text>
</comment>
<organism evidence="1 2">
    <name type="scientific">Actinomadura meridiana</name>
    <dbReference type="NCBI Taxonomy" id="559626"/>
    <lineage>
        <taxon>Bacteria</taxon>
        <taxon>Bacillati</taxon>
        <taxon>Actinomycetota</taxon>
        <taxon>Actinomycetes</taxon>
        <taxon>Streptosporangiales</taxon>
        <taxon>Thermomonosporaceae</taxon>
        <taxon>Actinomadura</taxon>
    </lineage>
</organism>
<name>A0ABP8BRQ6_9ACTN</name>
<proteinExistence type="predicted"/>
<keyword evidence="2" id="KW-1185">Reference proteome</keyword>